<dbReference type="SUPFAM" id="SSF88723">
    <property type="entry name" value="PIN domain-like"/>
    <property type="match status" value="1"/>
</dbReference>
<sequence>MNQIIIDTNVLYSALRSRKGASFRLFSLLHSGKFEINLSVPLVLEYEDVLKRKQPTLSISNEQIDKFMDYLCKVGNCHDVYYLWRPILRDPGDDLILELAVRAGCKYIVTYNKADFAGVNEFGIQPVTAREHLKIIEELP</sequence>
<dbReference type="PANTHER" id="PTHR34610:SF3">
    <property type="entry name" value="SSL7007 PROTEIN"/>
    <property type="match status" value="1"/>
</dbReference>
<proteinExistence type="predicted"/>
<dbReference type="PANTHER" id="PTHR34610">
    <property type="entry name" value="SSL7007 PROTEIN"/>
    <property type="match status" value="1"/>
</dbReference>
<evidence type="ECO:0000259" key="1">
    <source>
        <dbReference type="Pfam" id="PF13470"/>
    </source>
</evidence>
<evidence type="ECO:0000313" key="3">
    <source>
        <dbReference type="Proteomes" id="UP000673975"/>
    </source>
</evidence>
<feature type="domain" description="PIN" evidence="1">
    <location>
        <begin position="4"/>
        <end position="114"/>
    </location>
</feature>
<comment type="caution">
    <text evidence="2">The sequence shown here is derived from an EMBL/GenBank/DDBJ whole genome shotgun (WGS) entry which is preliminary data.</text>
</comment>
<dbReference type="Gene3D" id="3.40.50.1010">
    <property type="entry name" value="5'-nuclease"/>
    <property type="match status" value="1"/>
</dbReference>
<dbReference type="InterPro" id="IPR002716">
    <property type="entry name" value="PIN_dom"/>
</dbReference>
<dbReference type="Proteomes" id="UP000673975">
    <property type="component" value="Unassembled WGS sequence"/>
</dbReference>
<gene>
    <name evidence="2" type="ORF">NATSA_05195</name>
</gene>
<protein>
    <submittedName>
        <fullName evidence="2">Putative toxin-antitoxin system toxin component, PIN family</fullName>
    </submittedName>
</protein>
<dbReference type="InterPro" id="IPR029060">
    <property type="entry name" value="PIN-like_dom_sf"/>
</dbReference>
<accession>A0A8J7RIT2</accession>
<dbReference type="AlphaFoldDB" id="A0A8J7RIT2"/>
<evidence type="ECO:0000313" key="2">
    <source>
        <dbReference type="EMBL" id="MBP3192052.1"/>
    </source>
</evidence>
<dbReference type="Pfam" id="PF13470">
    <property type="entry name" value="PIN_3"/>
    <property type="match status" value="1"/>
</dbReference>
<dbReference type="EMBL" id="JAFIDN010000003">
    <property type="protein sequence ID" value="MBP3192052.1"/>
    <property type="molecule type" value="Genomic_DNA"/>
</dbReference>
<reference evidence="2" key="1">
    <citation type="submission" date="2021-02" db="EMBL/GenBank/DDBJ databases">
        <title>Natronogracilivirga saccharolytica gen. nov. sp. nov. a new anaerobic, haloalkiliphilic carbohydrate-fermenting bacterium from soda lake and proposing of Cyclonatronumiaceae fam. nov. in the phylum Balneolaeota.</title>
        <authorList>
            <person name="Zhilina T.N."/>
            <person name="Sorokin D.Y."/>
            <person name="Zavarzina D.G."/>
            <person name="Toshchakov S.V."/>
            <person name="Kublanov I.V."/>
        </authorList>
    </citation>
    <scope>NUCLEOTIDE SEQUENCE</scope>
    <source>
        <strain evidence="2">Z-1702</strain>
    </source>
</reference>
<keyword evidence="3" id="KW-1185">Reference proteome</keyword>
<dbReference type="NCBIfam" id="TIGR00305">
    <property type="entry name" value="putative toxin-antitoxin system toxin component, PIN family"/>
    <property type="match status" value="1"/>
</dbReference>
<organism evidence="2 3">
    <name type="scientific">Natronogracilivirga saccharolytica</name>
    <dbReference type="NCBI Taxonomy" id="2812953"/>
    <lineage>
        <taxon>Bacteria</taxon>
        <taxon>Pseudomonadati</taxon>
        <taxon>Balneolota</taxon>
        <taxon>Balneolia</taxon>
        <taxon>Balneolales</taxon>
        <taxon>Cyclonatronaceae</taxon>
        <taxon>Natronogracilivirga</taxon>
    </lineage>
</organism>
<name>A0A8J7RIT2_9BACT</name>
<dbReference type="InterPro" id="IPR002850">
    <property type="entry name" value="PIN_toxin-like"/>
</dbReference>
<dbReference type="RefSeq" id="WP_210510948.1">
    <property type="nucleotide sequence ID" value="NZ_JAFIDN010000003.1"/>
</dbReference>